<accession>A0A077S4U5</accession>
<feature type="region of interest" description="Disordered" evidence="1">
    <location>
        <begin position="1"/>
        <end position="24"/>
    </location>
</feature>
<reference evidence="2" key="1">
    <citation type="journal article" date="2014" name="Science">
        <title>Structural and functional partitioning of bread wheat chromosome 3B.</title>
        <authorList>
            <person name="Choulet F."/>
            <person name="Alberti A."/>
            <person name="Theil S."/>
            <person name="Glover N."/>
            <person name="Barbe V."/>
            <person name="Daron J."/>
            <person name="Pingault L."/>
            <person name="Sourdille P."/>
            <person name="Couloux A."/>
            <person name="Paux E."/>
            <person name="Leroy P."/>
            <person name="Mangenot S."/>
            <person name="Guilhot N."/>
            <person name="Le Gouis J."/>
            <person name="Balfourier F."/>
            <person name="Alaux M."/>
            <person name="Jamilloux V."/>
            <person name="Poulain J."/>
            <person name="Durand C."/>
            <person name="Bellec A."/>
            <person name="Gaspin C."/>
            <person name="Safar J."/>
            <person name="Dolezel J."/>
            <person name="Rogers J."/>
            <person name="Vandepoele K."/>
            <person name="Aury J.M."/>
            <person name="Mayer K."/>
            <person name="Berges H."/>
            <person name="Quesneville H."/>
            <person name="Wincker P."/>
            <person name="Feuillet C."/>
        </authorList>
    </citation>
    <scope>NUCLEOTIDE SEQUENCE</scope>
</reference>
<dbReference type="HOGENOM" id="CLU_2214834_0_0_1"/>
<evidence type="ECO:0000313" key="2">
    <source>
        <dbReference type="EMBL" id="CDM84741.1"/>
    </source>
</evidence>
<sequence length="107" mass="11928">MLDHVFGHARPGSNPPPPRAPGQRAALSIHSEWLPLLSSARRLAVEKKSRQRTWPPPLYIAVANHHGGSFRYTRPVLQSALQLMGCKPRHAFRVRLPPSSHLCSPAF</sequence>
<evidence type="ECO:0000256" key="1">
    <source>
        <dbReference type="SAM" id="MobiDB-lite"/>
    </source>
</evidence>
<dbReference type="EMBL" id="HG670306">
    <property type="protein sequence ID" value="CDM84741.1"/>
    <property type="molecule type" value="Genomic_DNA"/>
</dbReference>
<organism evidence="2">
    <name type="scientific">Triticum aestivum</name>
    <name type="common">Wheat</name>
    <dbReference type="NCBI Taxonomy" id="4565"/>
    <lineage>
        <taxon>Eukaryota</taxon>
        <taxon>Viridiplantae</taxon>
        <taxon>Streptophyta</taxon>
        <taxon>Embryophyta</taxon>
        <taxon>Tracheophyta</taxon>
        <taxon>Spermatophyta</taxon>
        <taxon>Magnoliopsida</taxon>
        <taxon>Liliopsida</taxon>
        <taxon>Poales</taxon>
        <taxon>Poaceae</taxon>
        <taxon>BOP clade</taxon>
        <taxon>Pooideae</taxon>
        <taxon>Triticodae</taxon>
        <taxon>Triticeae</taxon>
        <taxon>Triticinae</taxon>
        <taxon>Triticum</taxon>
    </lineage>
</organism>
<proteinExistence type="predicted"/>
<name>A0A077S4U5_WHEAT</name>
<dbReference type="AlphaFoldDB" id="A0A077S4U5"/>
<protein>
    <submittedName>
        <fullName evidence="2">Uncharacterized protein</fullName>
    </submittedName>
</protein>
<gene>
    <name evidence="2" type="ORF">TRAES_3BF087000010CFD_c1</name>
</gene>